<dbReference type="PRINTS" id="PR00081">
    <property type="entry name" value="GDHRDH"/>
</dbReference>
<dbReference type="AlphaFoldDB" id="A0AA88SG78"/>
<evidence type="ECO:0008006" key="5">
    <source>
        <dbReference type="Google" id="ProtNLM"/>
    </source>
</evidence>
<comment type="similarity">
    <text evidence="1">Belongs to the short-chain dehydrogenases/reductases (SDR) family.</text>
</comment>
<keyword evidence="4" id="KW-1185">Reference proteome</keyword>
<reference evidence="3" key="1">
    <citation type="submission" date="2022-12" db="EMBL/GenBank/DDBJ databases">
        <title>Draft genome assemblies for two species of Escallonia (Escalloniales).</title>
        <authorList>
            <person name="Chanderbali A."/>
            <person name="Dervinis C."/>
            <person name="Anghel I."/>
            <person name="Soltis D."/>
            <person name="Soltis P."/>
            <person name="Zapata F."/>
        </authorList>
    </citation>
    <scope>NUCLEOTIDE SEQUENCE</scope>
    <source>
        <strain evidence="3">UCBG92.1500</strain>
        <tissue evidence="3">Leaf</tissue>
    </source>
</reference>
<accession>A0AA88SG78</accession>
<comment type="caution">
    <text evidence="3">The sequence shown here is derived from an EMBL/GenBank/DDBJ whole genome shotgun (WGS) entry which is preliminary data.</text>
</comment>
<dbReference type="SUPFAM" id="SSF51735">
    <property type="entry name" value="NAD(P)-binding Rossmann-fold domains"/>
    <property type="match status" value="1"/>
</dbReference>
<evidence type="ECO:0000313" key="3">
    <source>
        <dbReference type="EMBL" id="KAK2989725.1"/>
    </source>
</evidence>
<evidence type="ECO:0000313" key="4">
    <source>
        <dbReference type="Proteomes" id="UP001187471"/>
    </source>
</evidence>
<dbReference type="PANTHER" id="PTHR24320:SF198">
    <property type="entry name" value="NAD(P)-BINDING ROSSMANN-FOLD SUPERFAMILY PROTEIN"/>
    <property type="match status" value="1"/>
</dbReference>
<evidence type="ECO:0000256" key="2">
    <source>
        <dbReference type="ARBA" id="ARBA00023002"/>
    </source>
</evidence>
<keyword evidence="2" id="KW-0560">Oxidoreductase</keyword>
<evidence type="ECO:0000256" key="1">
    <source>
        <dbReference type="ARBA" id="ARBA00006484"/>
    </source>
</evidence>
<sequence length="372" mass="41187">MCVLPSIYIHSCVVLLRKVVSCRLTMIMKEGLRYLAGVAGPSGYGSNSTAEQVTQDCSCPLPSHHHLTAIVTGATSGIGAETARVLAKRGVRIVVPVRDLKKGAQLKERIQKESPEAKIILLEIDLSSFASIKRFCSEFLSLNLPLNILINNAGKFSNKLEFSEDKIEMTFATNYLGHFLLTELLLEKMIETSAKTGTQGRIVNVSSVIHSWVERDNFYFNQMLQPNKHSGTHTYAQSKLANILHARRANVTINAVHPGIVKTEIIRDHKGFITGMHAVPFCFIFRTCGHIELHSLFFVACKLLKSTSQGASTTCYVALSQKIEGVSGSYFADCNESCCSSLANDESEALQLWKQTRALINRKLRQPRAKDL</sequence>
<organism evidence="3 4">
    <name type="scientific">Escallonia rubra</name>
    <dbReference type="NCBI Taxonomy" id="112253"/>
    <lineage>
        <taxon>Eukaryota</taxon>
        <taxon>Viridiplantae</taxon>
        <taxon>Streptophyta</taxon>
        <taxon>Embryophyta</taxon>
        <taxon>Tracheophyta</taxon>
        <taxon>Spermatophyta</taxon>
        <taxon>Magnoliopsida</taxon>
        <taxon>eudicotyledons</taxon>
        <taxon>Gunneridae</taxon>
        <taxon>Pentapetalae</taxon>
        <taxon>asterids</taxon>
        <taxon>campanulids</taxon>
        <taxon>Escalloniales</taxon>
        <taxon>Escalloniaceae</taxon>
        <taxon>Escallonia</taxon>
    </lineage>
</organism>
<dbReference type="CDD" id="cd05327">
    <property type="entry name" value="retinol-DH_like_SDR_c_like"/>
    <property type="match status" value="1"/>
</dbReference>
<proteinExistence type="inferred from homology"/>
<dbReference type="InterPro" id="IPR002347">
    <property type="entry name" value="SDR_fam"/>
</dbReference>
<dbReference type="Proteomes" id="UP001187471">
    <property type="component" value="Unassembled WGS sequence"/>
</dbReference>
<protein>
    <recommendedName>
        <fullName evidence="5">Short-chain dehydrogenase TIC 32, chloroplastic</fullName>
    </recommendedName>
</protein>
<dbReference type="Gene3D" id="3.40.50.720">
    <property type="entry name" value="NAD(P)-binding Rossmann-like Domain"/>
    <property type="match status" value="1"/>
</dbReference>
<dbReference type="GO" id="GO:0016491">
    <property type="term" value="F:oxidoreductase activity"/>
    <property type="evidence" value="ECO:0007669"/>
    <property type="project" value="UniProtKB-KW"/>
</dbReference>
<dbReference type="InterPro" id="IPR036291">
    <property type="entry name" value="NAD(P)-bd_dom_sf"/>
</dbReference>
<dbReference type="PANTHER" id="PTHR24320">
    <property type="entry name" value="RETINOL DEHYDROGENASE"/>
    <property type="match status" value="1"/>
</dbReference>
<gene>
    <name evidence="3" type="ORF">RJ640_030218</name>
</gene>
<dbReference type="EMBL" id="JAVXUO010000708">
    <property type="protein sequence ID" value="KAK2989725.1"/>
    <property type="molecule type" value="Genomic_DNA"/>
</dbReference>
<dbReference type="Pfam" id="PF00106">
    <property type="entry name" value="adh_short"/>
    <property type="match status" value="1"/>
</dbReference>
<name>A0AA88SG78_9ASTE</name>